<dbReference type="EMBL" id="PQXK01000015">
    <property type="protein sequence ID" value="TGO41890.1"/>
    <property type="molecule type" value="Genomic_DNA"/>
</dbReference>
<name>A0A4Z1H4E1_9HELO</name>
<dbReference type="Proteomes" id="UP000297814">
    <property type="component" value="Unassembled WGS sequence"/>
</dbReference>
<keyword evidence="3" id="KW-1185">Reference proteome</keyword>
<evidence type="ECO:0000256" key="1">
    <source>
        <dbReference type="SAM" id="MobiDB-lite"/>
    </source>
</evidence>
<dbReference type="AlphaFoldDB" id="A0A4Z1H4E1"/>
<accession>A0A4Z1H4E1</accession>
<sequence>MITLDVAAASAAFEAKVITDLRDETAKAMASANGDIDVHLGGADTANDVAMRDMGARQHASAGPSRAMNNEKRSWDDRNEGSYSSRKKRSY</sequence>
<proteinExistence type="predicted"/>
<gene>
    <name evidence="2" type="ORF">BHYA_0015g00530</name>
</gene>
<evidence type="ECO:0000313" key="2">
    <source>
        <dbReference type="EMBL" id="TGO41890.1"/>
    </source>
</evidence>
<organism evidence="2 3">
    <name type="scientific">Botrytis hyacinthi</name>
    <dbReference type="NCBI Taxonomy" id="278943"/>
    <lineage>
        <taxon>Eukaryota</taxon>
        <taxon>Fungi</taxon>
        <taxon>Dikarya</taxon>
        <taxon>Ascomycota</taxon>
        <taxon>Pezizomycotina</taxon>
        <taxon>Leotiomycetes</taxon>
        <taxon>Helotiales</taxon>
        <taxon>Sclerotiniaceae</taxon>
        <taxon>Botrytis</taxon>
    </lineage>
</organism>
<feature type="region of interest" description="Disordered" evidence="1">
    <location>
        <begin position="51"/>
        <end position="91"/>
    </location>
</feature>
<protein>
    <submittedName>
        <fullName evidence="2">Uncharacterized protein</fullName>
    </submittedName>
</protein>
<comment type="caution">
    <text evidence="2">The sequence shown here is derived from an EMBL/GenBank/DDBJ whole genome shotgun (WGS) entry which is preliminary data.</text>
</comment>
<feature type="compositionally biased region" description="Basic and acidic residues" evidence="1">
    <location>
        <begin position="69"/>
        <end position="80"/>
    </location>
</feature>
<evidence type="ECO:0000313" key="3">
    <source>
        <dbReference type="Proteomes" id="UP000297814"/>
    </source>
</evidence>
<reference evidence="2 3" key="1">
    <citation type="submission" date="2017-12" db="EMBL/GenBank/DDBJ databases">
        <title>Comparative genomics of Botrytis spp.</title>
        <authorList>
            <person name="Valero-Jimenez C.A."/>
            <person name="Tapia P."/>
            <person name="Veloso J."/>
            <person name="Silva-Moreno E."/>
            <person name="Staats M."/>
            <person name="Valdes J.H."/>
            <person name="Van Kan J.A.L."/>
        </authorList>
    </citation>
    <scope>NUCLEOTIDE SEQUENCE [LARGE SCALE GENOMIC DNA]</scope>
    <source>
        <strain evidence="2 3">Bh0001</strain>
    </source>
</reference>